<dbReference type="InterPro" id="IPR002048">
    <property type="entry name" value="EF_hand_dom"/>
</dbReference>
<protein>
    <recommendedName>
        <fullName evidence="1">EF-hand domain-containing protein</fullName>
    </recommendedName>
</protein>
<evidence type="ECO:0000313" key="3">
    <source>
        <dbReference type="Proteomes" id="UP001154078"/>
    </source>
</evidence>
<reference evidence="2" key="1">
    <citation type="submission" date="2021-12" db="EMBL/GenBank/DDBJ databases">
        <authorList>
            <person name="King R."/>
        </authorList>
    </citation>
    <scope>NUCLEOTIDE SEQUENCE</scope>
</reference>
<feature type="domain" description="EF-hand" evidence="1">
    <location>
        <begin position="92"/>
        <end position="127"/>
    </location>
</feature>
<dbReference type="SUPFAM" id="SSF47473">
    <property type="entry name" value="EF-hand"/>
    <property type="match status" value="1"/>
</dbReference>
<proteinExistence type="predicted"/>
<dbReference type="InterPro" id="IPR011992">
    <property type="entry name" value="EF-hand-dom_pair"/>
</dbReference>
<evidence type="ECO:0000313" key="2">
    <source>
        <dbReference type="EMBL" id="CAH0546615.1"/>
    </source>
</evidence>
<evidence type="ECO:0000259" key="1">
    <source>
        <dbReference type="PROSITE" id="PS50222"/>
    </source>
</evidence>
<dbReference type="Proteomes" id="UP001154078">
    <property type="component" value="Chromosome 1"/>
</dbReference>
<dbReference type="GO" id="GO:0005509">
    <property type="term" value="F:calcium ion binding"/>
    <property type="evidence" value="ECO:0007669"/>
    <property type="project" value="InterPro"/>
</dbReference>
<organism evidence="2 3">
    <name type="scientific">Brassicogethes aeneus</name>
    <name type="common">Rape pollen beetle</name>
    <name type="synonym">Meligethes aeneus</name>
    <dbReference type="NCBI Taxonomy" id="1431903"/>
    <lineage>
        <taxon>Eukaryota</taxon>
        <taxon>Metazoa</taxon>
        <taxon>Ecdysozoa</taxon>
        <taxon>Arthropoda</taxon>
        <taxon>Hexapoda</taxon>
        <taxon>Insecta</taxon>
        <taxon>Pterygota</taxon>
        <taxon>Neoptera</taxon>
        <taxon>Endopterygota</taxon>
        <taxon>Coleoptera</taxon>
        <taxon>Polyphaga</taxon>
        <taxon>Cucujiformia</taxon>
        <taxon>Nitidulidae</taxon>
        <taxon>Meligethinae</taxon>
        <taxon>Brassicogethes</taxon>
    </lineage>
</organism>
<dbReference type="PANTHER" id="PTHR46763:SF1">
    <property type="entry name" value="DYNEIN REGULATORY COMPLEX PROTEIN 8"/>
    <property type="match status" value="1"/>
</dbReference>
<sequence>MEEDEVEEVQLNNDLERKIADVFDVFDHAGTKTIDIREVGTVVRGLGCCPTEAEVQEITFKVEDHSNPGNVRLATFIPYACQFLAEHKYEPATPEQLLEAFHTLDSEGYGYLTKDNLITLMTQAGEPFNQDELDEMLELAIDPHTNTLPYEYYINQLMFEPPEDKDIYKLSDIIEAEKPPPPPPTRRMSEFMAEMESEMAT</sequence>
<feature type="domain" description="EF-hand" evidence="1">
    <location>
        <begin position="14"/>
        <end position="49"/>
    </location>
</feature>
<gene>
    <name evidence="2" type="ORF">MELIAE_LOCUS738</name>
</gene>
<dbReference type="PROSITE" id="PS50222">
    <property type="entry name" value="EF_HAND_2"/>
    <property type="match status" value="2"/>
</dbReference>
<dbReference type="PANTHER" id="PTHR46763">
    <property type="entry name" value="DYNEIN REGULATORY COMPLEX PROTEIN 8"/>
    <property type="match status" value="1"/>
</dbReference>
<name>A0A9P0ASP9_BRAAE</name>
<keyword evidence="3" id="KW-1185">Reference proteome</keyword>
<dbReference type="EMBL" id="OV121132">
    <property type="protein sequence ID" value="CAH0546615.1"/>
    <property type="molecule type" value="Genomic_DNA"/>
</dbReference>
<dbReference type="OrthoDB" id="10260307at2759"/>
<dbReference type="AlphaFoldDB" id="A0A9P0ASP9"/>
<dbReference type="Gene3D" id="1.10.238.10">
    <property type="entry name" value="EF-hand"/>
    <property type="match status" value="2"/>
</dbReference>
<accession>A0A9P0ASP9</accession>
<dbReference type="FunFam" id="1.10.238.10:FF:000001">
    <property type="entry name" value="Calmodulin 1"/>
    <property type="match status" value="1"/>
</dbReference>